<feature type="transmembrane region" description="Helical" evidence="8">
    <location>
        <begin position="271"/>
        <end position="292"/>
    </location>
</feature>
<dbReference type="RefSeq" id="WP_255229347.1">
    <property type="nucleotide sequence ID" value="NZ_JAJEKE010000030.1"/>
</dbReference>
<proteinExistence type="inferred from homology"/>
<feature type="transmembrane region" description="Helical" evidence="8">
    <location>
        <begin position="145"/>
        <end position="165"/>
    </location>
</feature>
<evidence type="ECO:0000256" key="8">
    <source>
        <dbReference type="SAM" id="Phobius"/>
    </source>
</evidence>
<organism evidence="9 10">
    <name type="scientific">Lutispora saccharofermentans</name>
    <dbReference type="NCBI Taxonomy" id="3024236"/>
    <lineage>
        <taxon>Bacteria</taxon>
        <taxon>Bacillati</taxon>
        <taxon>Bacillota</taxon>
        <taxon>Clostridia</taxon>
        <taxon>Lutisporales</taxon>
        <taxon>Lutisporaceae</taxon>
        <taxon>Lutispora</taxon>
    </lineage>
</organism>
<feature type="transmembrane region" description="Helical" evidence="8">
    <location>
        <begin position="12"/>
        <end position="32"/>
    </location>
</feature>
<keyword evidence="10" id="KW-1185">Reference proteome</keyword>
<evidence type="ECO:0000256" key="3">
    <source>
        <dbReference type="ARBA" id="ARBA00022448"/>
    </source>
</evidence>
<evidence type="ECO:0000256" key="1">
    <source>
        <dbReference type="ARBA" id="ARBA00004141"/>
    </source>
</evidence>
<evidence type="ECO:0000256" key="2">
    <source>
        <dbReference type="ARBA" id="ARBA00007998"/>
    </source>
</evidence>
<dbReference type="PANTHER" id="PTHR34975:SF2">
    <property type="entry name" value="SPORE GERMINATION PROTEIN A2"/>
    <property type="match status" value="1"/>
</dbReference>
<reference evidence="9 10" key="1">
    <citation type="submission" date="2021-10" db="EMBL/GenBank/DDBJ databases">
        <title>Lutispora strain m25 sp. nov., a thermophilic, non-spore-forming bacterium isolated from a lab-scale methanogenic bioreactor digesting anaerobic sludge.</title>
        <authorList>
            <person name="El Houari A."/>
            <person name="Mcdonald J."/>
        </authorList>
    </citation>
    <scope>NUCLEOTIDE SEQUENCE [LARGE SCALE GENOMIC DNA]</scope>
    <source>
        <strain evidence="10">m25</strain>
    </source>
</reference>
<keyword evidence="3" id="KW-0813">Transport</keyword>
<dbReference type="InterPro" id="IPR004761">
    <property type="entry name" value="Spore_GerAB"/>
</dbReference>
<feature type="transmembrane region" description="Helical" evidence="8">
    <location>
        <begin position="185"/>
        <end position="205"/>
    </location>
</feature>
<evidence type="ECO:0000313" key="10">
    <source>
        <dbReference type="Proteomes" id="UP001651880"/>
    </source>
</evidence>
<dbReference type="Proteomes" id="UP001651880">
    <property type="component" value="Unassembled WGS sequence"/>
</dbReference>
<evidence type="ECO:0000256" key="5">
    <source>
        <dbReference type="ARBA" id="ARBA00022692"/>
    </source>
</evidence>
<dbReference type="EMBL" id="JAJEKE010000030">
    <property type="protein sequence ID" value="MCQ1531781.1"/>
    <property type="molecule type" value="Genomic_DNA"/>
</dbReference>
<feature type="transmembrane region" description="Helical" evidence="8">
    <location>
        <begin position="334"/>
        <end position="353"/>
    </location>
</feature>
<comment type="similarity">
    <text evidence="2">Belongs to the amino acid-polyamine-organocation (APC) superfamily. Spore germination protein (SGP) (TC 2.A.3.9) family.</text>
</comment>
<comment type="subcellular location">
    <subcellularLocation>
        <location evidence="1">Membrane</location>
        <topology evidence="1">Multi-pass membrane protein</topology>
    </subcellularLocation>
</comment>
<sequence length="361" mass="40811">MKESLTNRQIAFMLFGAVVGYGVIDLPNNAAAEAGTGAWIPLTFTTAIVVLFTYFIIYIGYNNENQTLFEYSQKLMGKALGKLITIVYIIYFLLVLSVLVRAYSEVITTLFFQKTPVWSISLFFLLVVGYALTKNLNTIARVTEIYILIVIMGYIFIHILMATQGKTVNIRPIFGSEDLMIYARASFKLLLPFLGPEIIMFIPINKKANKGVIKYPVLSVLFIGLLIIFIVESTISVVGVEDVVYYNASVFKVLKGIDIPYLEIFRRPDGIYIMFWTLNIFCSLCIWSYGYVSLSNKLIKKMPLNIIILSAIIVSFILSQVPKTPDELRKMFSLVSYIGIFTLIVGPTILFIMTKVKKNDK</sequence>
<keyword evidence="4" id="KW-0309">Germination</keyword>
<feature type="transmembrane region" description="Helical" evidence="8">
    <location>
        <begin position="38"/>
        <end position="59"/>
    </location>
</feature>
<feature type="transmembrane region" description="Helical" evidence="8">
    <location>
        <begin position="304"/>
        <end position="322"/>
    </location>
</feature>
<evidence type="ECO:0000256" key="4">
    <source>
        <dbReference type="ARBA" id="ARBA00022544"/>
    </source>
</evidence>
<feature type="transmembrane region" description="Helical" evidence="8">
    <location>
        <begin position="115"/>
        <end position="133"/>
    </location>
</feature>
<protein>
    <submittedName>
        <fullName evidence="9">Spore germination protein</fullName>
    </submittedName>
</protein>
<name>A0ABT1NPA1_9FIRM</name>
<comment type="caution">
    <text evidence="9">The sequence shown here is derived from an EMBL/GenBank/DDBJ whole genome shotgun (WGS) entry which is preliminary data.</text>
</comment>
<evidence type="ECO:0000313" key="9">
    <source>
        <dbReference type="EMBL" id="MCQ1531781.1"/>
    </source>
</evidence>
<evidence type="ECO:0000256" key="7">
    <source>
        <dbReference type="ARBA" id="ARBA00023136"/>
    </source>
</evidence>
<dbReference type="NCBIfam" id="TIGR00912">
    <property type="entry name" value="2A0309"/>
    <property type="match status" value="1"/>
</dbReference>
<accession>A0ABT1NPA1</accession>
<feature type="transmembrane region" description="Helical" evidence="8">
    <location>
        <begin position="80"/>
        <end position="103"/>
    </location>
</feature>
<feature type="transmembrane region" description="Helical" evidence="8">
    <location>
        <begin position="217"/>
        <end position="240"/>
    </location>
</feature>
<keyword evidence="7 8" id="KW-0472">Membrane</keyword>
<dbReference type="Gene3D" id="1.20.1740.10">
    <property type="entry name" value="Amino acid/polyamine transporter I"/>
    <property type="match status" value="1"/>
</dbReference>
<gene>
    <name evidence="9" type="ORF">LJD61_19890</name>
</gene>
<keyword evidence="6 8" id="KW-1133">Transmembrane helix</keyword>
<keyword evidence="5 8" id="KW-0812">Transmembrane</keyword>
<dbReference type="Pfam" id="PF03845">
    <property type="entry name" value="Spore_permease"/>
    <property type="match status" value="1"/>
</dbReference>
<dbReference type="PANTHER" id="PTHR34975">
    <property type="entry name" value="SPORE GERMINATION PROTEIN A2"/>
    <property type="match status" value="1"/>
</dbReference>
<evidence type="ECO:0000256" key="6">
    <source>
        <dbReference type="ARBA" id="ARBA00022989"/>
    </source>
</evidence>